<feature type="compositionally biased region" description="Low complexity" evidence="1">
    <location>
        <begin position="632"/>
        <end position="642"/>
    </location>
</feature>
<dbReference type="InParanoid" id="A0A2J6T447"/>
<feature type="compositionally biased region" description="Basic and acidic residues" evidence="1">
    <location>
        <begin position="867"/>
        <end position="891"/>
    </location>
</feature>
<evidence type="ECO:0000259" key="2">
    <source>
        <dbReference type="Pfam" id="PF26118"/>
    </source>
</evidence>
<protein>
    <recommendedName>
        <fullName evidence="2">DUF8035 domain-containing protein</fullName>
    </recommendedName>
</protein>
<dbReference type="InterPro" id="IPR058348">
    <property type="entry name" value="DUF8035"/>
</dbReference>
<feature type="compositionally biased region" description="Pro residues" evidence="1">
    <location>
        <begin position="303"/>
        <end position="313"/>
    </location>
</feature>
<reference evidence="3 4" key="1">
    <citation type="submission" date="2016-04" db="EMBL/GenBank/DDBJ databases">
        <title>A degradative enzymes factory behind the ericoid mycorrhizal symbiosis.</title>
        <authorList>
            <consortium name="DOE Joint Genome Institute"/>
            <person name="Martino E."/>
            <person name="Morin E."/>
            <person name="Grelet G."/>
            <person name="Kuo A."/>
            <person name="Kohler A."/>
            <person name="Daghino S."/>
            <person name="Barry K."/>
            <person name="Choi C."/>
            <person name="Cichocki N."/>
            <person name="Clum A."/>
            <person name="Copeland A."/>
            <person name="Hainaut M."/>
            <person name="Haridas S."/>
            <person name="Labutti K."/>
            <person name="Lindquist E."/>
            <person name="Lipzen A."/>
            <person name="Khouja H.-R."/>
            <person name="Murat C."/>
            <person name="Ohm R."/>
            <person name="Olson A."/>
            <person name="Spatafora J."/>
            <person name="Veneault-Fourrey C."/>
            <person name="Henrissat B."/>
            <person name="Grigoriev I."/>
            <person name="Martin F."/>
            <person name="Perotto S."/>
        </authorList>
    </citation>
    <scope>NUCLEOTIDE SEQUENCE [LARGE SCALE GENOMIC DNA]</scope>
    <source>
        <strain evidence="3 4">E</strain>
    </source>
</reference>
<feature type="compositionally biased region" description="Basic residues" evidence="1">
    <location>
        <begin position="853"/>
        <end position="866"/>
    </location>
</feature>
<feature type="compositionally biased region" description="Basic and acidic residues" evidence="1">
    <location>
        <begin position="334"/>
        <end position="359"/>
    </location>
</feature>
<feature type="compositionally biased region" description="Low complexity" evidence="1">
    <location>
        <begin position="486"/>
        <end position="502"/>
    </location>
</feature>
<dbReference type="Proteomes" id="UP000235371">
    <property type="component" value="Unassembled WGS sequence"/>
</dbReference>
<feature type="compositionally biased region" description="Basic and acidic residues" evidence="1">
    <location>
        <begin position="898"/>
        <end position="908"/>
    </location>
</feature>
<dbReference type="RefSeq" id="XP_024734702.1">
    <property type="nucleotide sequence ID" value="XM_024883376.1"/>
</dbReference>
<dbReference type="GeneID" id="36591453"/>
<organism evidence="3 4">
    <name type="scientific">Hyaloscypha bicolor E</name>
    <dbReference type="NCBI Taxonomy" id="1095630"/>
    <lineage>
        <taxon>Eukaryota</taxon>
        <taxon>Fungi</taxon>
        <taxon>Dikarya</taxon>
        <taxon>Ascomycota</taxon>
        <taxon>Pezizomycotina</taxon>
        <taxon>Leotiomycetes</taxon>
        <taxon>Helotiales</taxon>
        <taxon>Hyaloscyphaceae</taxon>
        <taxon>Hyaloscypha</taxon>
        <taxon>Hyaloscypha bicolor</taxon>
    </lineage>
</organism>
<feature type="domain" description="DUF8035" evidence="2">
    <location>
        <begin position="786"/>
        <end position="840"/>
    </location>
</feature>
<dbReference type="PANTHER" id="PTHR42081">
    <property type="entry name" value="ZINC FINGER PROTEIN DHHC DOMAIN CONTAINING PROTEIN"/>
    <property type="match status" value="1"/>
</dbReference>
<feature type="compositionally biased region" description="Basic and acidic residues" evidence="1">
    <location>
        <begin position="947"/>
        <end position="956"/>
    </location>
</feature>
<feature type="compositionally biased region" description="Basic and acidic residues" evidence="1">
    <location>
        <begin position="420"/>
        <end position="438"/>
    </location>
</feature>
<feature type="region of interest" description="Disordered" evidence="1">
    <location>
        <begin position="76"/>
        <end position="102"/>
    </location>
</feature>
<feature type="compositionally biased region" description="Basic and acidic residues" evidence="1">
    <location>
        <begin position="379"/>
        <end position="411"/>
    </location>
</feature>
<feature type="compositionally biased region" description="Basic and acidic residues" evidence="1">
    <location>
        <begin position="842"/>
        <end position="852"/>
    </location>
</feature>
<feature type="compositionally biased region" description="Basic and acidic residues" evidence="1">
    <location>
        <begin position="917"/>
        <end position="933"/>
    </location>
</feature>
<sequence length="993" mass="113681">MADRYGNRYAPRTRSPPPSFSARASLPIDISGYHMSSPHHHVVPTGHREVIPTRSSSVANNGALVTTYKVTADGIPTRGSSVREGSRSRRFTVDNHNRPPIIITESSPRERAVIHSGGGMRPGSPLSNPYRSSEEDYVATPASSRHGRQHTKRHSTSMDNGDIRGSGLRVAPVREPNYANIRSRPIYPNQLVRHADNVAEDFGENGYGYTNPQEVVRYDLQRTAPPPVVQTRPRRDSYEGRTSRPTSITGYNDIVPRSYDGRERGPPPSTRGFDRIPGSGRGWEPPQIRMPVPPSPSSMSPMDPIPRPAPFEPVEPARRISSRNSSRARPTSLYHDREPRRGPREDYYEARDDDRDWRERTHHNGRHEDGVEQRGYGLRAERPERVERSDRHDRRERGSDEDRSDYKEHKEHKDHKGRSERRERGSDEERSDYREHKEHKGRRERGSDEDRSDYKEHKEHKGRRERGSDEDRSDYKDHKDHKGRDLAATGLSLAATAAGLKAVKNATRDGRDDRDDRDERRSDYDDEPRRRRDRDDRDSVDLSGRDPKERRRRDDDHPPRVSPPPRDRPDPRDIPPPPSPPPSDKDVKVGSPTQAAFLDLSGRDPRERKSSKDDDERRERRRRRSEAPETGSVDSDSDSSVSPNDTTHPARAESRLKRKSGVAAGAFNPKDTMGLMALKEALNKKDSAPKDAPQEPVKAPRESLTKDPRDVVDIRRELDERRPRDPLQPNDNRQLRVVSPPREKAEEKPVKGILRQPREKFPEDPAPIREGVAPLKDAKKDGIPPDARWTKISRKLVNPEALEAGKERFEAREDFVIVLRVLSRDEVQGYAEVTQRIRAAREAIEEQEANERRRLRREKHERHKRERNGDVEREPRERGERSERDRAERSERRRHHRSERDRGSHSESDSSDEQDYVEDKPKMLEAPKKKGGFEEPVMSGGLGDVRGFGEEEKRDPLGLTNMSNLRENPNVPGQYIGYVRNPPTPAALVGGKK</sequence>
<dbReference type="STRING" id="1095630.A0A2J6T447"/>
<evidence type="ECO:0000313" key="3">
    <source>
        <dbReference type="EMBL" id="PMD57798.1"/>
    </source>
</evidence>
<feature type="compositionally biased region" description="Basic residues" evidence="1">
    <location>
        <begin position="145"/>
        <end position="155"/>
    </location>
</feature>
<feature type="region of interest" description="Disordered" evidence="1">
    <location>
        <begin position="220"/>
        <end position="786"/>
    </location>
</feature>
<dbReference type="PANTHER" id="PTHR42081:SF1">
    <property type="entry name" value="ZINC FINGER PROTEIN DHHC DOMAIN CONTAINING PROTEIN"/>
    <property type="match status" value="1"/>
</dbReference>
<feature type="compositionally biased region" description="Basic and acidic residues" evidence="1">
    <location>
        <begin position="741"/>
        <end position="767"/>
    </location>
</feature>
<proteinExistence type="predicted"/>
<feature type="compositionally biased region" description="Basic and acidic residues" evidence="1">
    <location>
        <begin position="681"/>
        <end position="725"/>
    </location>
</feature>
<evidence type="ECO:0000256" key="1">
    <source>
        <dbReference type="SAM" id="MobiDB-lite"/>
    </source>
</evidence>
<feature type="compositionally biased region" description="Basic and acidic residues" evidence="1">
    <location>
        <begin position="506"/>
        <end position="573"/>
    </location>
</feature>
<feature type="region of interest" description="Disordered" evidence="1">
    <location>
        <begin position="842"/>
        <end position="993"/>
    </location>
</feature>
<feature type="compositionally biased region" description="Basic and acidic residues" evidence="1">
    <location>
        <begin position="444"/>
        <end position="459"/>
    </location>
</feature>
<dbReference type="OrthoDB" id="5418088at2759"/>
<feature type="region of interest" description="Disordered" evidence="1">
    <location>
        <begin position="115"/>
        <end position="168"/>
    </location>
</feature>
<keyword evidence="4" id="KW-1185">Reference proteome</keyword>
<name>A0A2J6T447_9HELO</name>
<dbReference type="AlphaFoldDB" id="A0A2J6T447"/>
<evidence type="ECO:0000313" key="4">
    <source>
        <dbReference type="Proteomes" id="UP000235371"/>
    </source>
</evidence>
<feature type="compositionally biased region" description="Basic and acidic residues" evidence="1">
    <location>
        <begin position="233"/>
        <end position="242"/>
    </location>
</feature>
<accession>A0A2J6T447</accession>
<feature type="compositionally biased region" description="Basic and acidic residues" evidence="1">
    <location>
        <begin position="601"/>
        <end position="618"/>
    </location>
</feature>
<dbReference type="EMBL" id="KZ613843">
    <property type="protein sequence ID" value="PMD57798.1"/>
    <property type="molecule type" value="Genomic_DNA"/>
</dbReference>
<dbReference type="Pfam" id="PF26118">
    <property type="entry name" value="DUF8035"/>
    <property type="match status" value="1"/>
</dbReference>
<feature type="region of interest" description="Disordered" evidence="1">
    <location>
        <begin position="1"/>
        <end position="23"/>
    </location>
</feature>
<gene>
    <name evidence="3" type="ORF">K444DRAFT_631536</name>
</gene>
<feature type="compositionally biased region" description="Basic and acidic residues" evidence="1">
    <location>
        <begin position="465"/>
        <end position="485"/>
    </location>
</feature>
<feature type="compositionally biased region" description="Basic and acidic residues" evidence="1">
    <location>
        <begin position="84"/>
        <end position="97"/>
    </location>
</feature>